<reference evidence="1" key="2">
    <citation type="submission" date="2020-09" db="EMBL/GenBank/DDBJ databases">
        <authorList>
            <person name="Sun Q."/>
            <person name="Ohkuma M."/>
        </authorList>
    </citation>
    <scope>NUCLEOTIDE SEQUENCE</scope>
    <source>
        <strain evidence="1">JCM 3035</strain>
    </source>
</reference>
<reference evidence="1" key="1">
    <citation type="journal article" date="2014" name="Int. J. Syst. Evol. Microbiol.">
        <title>Complete genome sequence of Corynebacterium casei LMG S-19264T (=DSM 44701T), isolated from a smear-ripened cheese.</title>
        <authorList>
            <consortium name="US DOE Joint Genome Institute (JGI-PGF)"/>
            <person name="Walter F."/>
            <person name="Albersmeier A."/>
            <person name="Kalinowski J."/>
            <person name="Ruckert C."/>
        </authorList>
    </citation>
    <scope>NUCLEOTIDE SEQUENCE</scope>
    <source>
        <strain evidence="1">JCM 3035</strain>
    </source>
</reference>
<dbReference type="Proteomes" id="UP000637788">
    <property type="component" value="Unassembled WGS sequence"/>
</dbReference>
<dbReference type="EMBL" id="BMPQ01000031">
    <property type="protein sequence ID" value="GGL05017.1"/>
    <property type="molecule type" value="Genomic_DNA"/>
</dbReference>
<accession>A0A917RFS1</accession>
<comment type="caution">
    <text evidence="1">The sequence shown here is derived from an EMBL/GenBank/DDBJ whole genome shotgun (WGS) entry which is preliminary data.</text>
</comment>
<protein>
    <submittedName>
        <fullName evidence="1">Uncharacterized protein</fullName>
    </submittedName>
</protein>
<evidence type="ECO:0000313" key="2">
    <source>
        <dbReference type="Proteomes" id="UP000637788"/>
    </source>
</evidence>
<proteinExistence type="predicted"/>
<organism evidence="1 2">
    <name type="scientific">Streptomyces flaveus</name>
    <dbReference type="NCBI Taxonomy" id="66370"/>
    <lineage>
        <taxon>Bacteria</taxon>
        <taxon>Bacillati</taxon>
        <taxon>Actinomycetota</taxon>
        <taxon>Actinomycetes</taxon>
        <taxon>Kitasatosporales</taxon>
        <taxon>Streptomycetaceae</taxon>
        <taxon>Streptomyces</taxon>
        <taxon>Streptomyces aurantiacus group</taxon>
    </lineage>
</organism>
<evidence type="ECO:0000313" key="1">
    <source>
        <dbReference type="EMBL" id="GGL05017.1"/>
    </source>
</evidence>
<keyword evidence="2" id="KW-1185">Reference proteome</keyword>
<dbReference type="AlphaFoldDB" id="A0A917RFS1"/>
<sequence>MTVYGCALTPPRAPSARPVPGRGFCAVVIGGPQRAFCGARSGNNFPLTHHVECVAVLGPVGKGS</sequence>
<name>A0A917RFS1_9ACTN</name>
<gene>
    <name evidence="1" type="ORF">GCM10010094_77260</name>
</gene>